<sequence>MSGQKKKTPADPKKFIAEIYPAARQVGQETGMSWELILAQAAGETGWGAKVLSGTNNIFNIKAIGGWKGPSKTFNVWEMENGKKVWKLQPFRVYGSYHESLTDRIAFLQQNKRYRKAGLFDAGTKGDLRKEATALQKAGYATDQLYADKLVTLFNGPTMQAAIKYAQQQAPAASSASAPAGAGQQASSSAAAASPALAAGAPMAASSKAPAATTSVAPHPAAPHLSAPAPSSLKLGIHNEAVRSLQQSLAKQGYAVKVDGYFGPGTRTAVEAYQRAHGLQVDGVVGPTTLQQLNAHGAKGSATLRRTDGESPMTQLIRLFFG</sequence>
<dbReference type="Gene3D" id="2.10.70.40">
    <property type="entry name" value="peptidoglycan hydrolase"/>
    <property type="match status" value="1"/>
</dbReference>
<dbReference type="InterPro" id="IPR051056">
    <property type="entry name" value="Glycosyl_Hydrolase_73"/>
</dbReference>
<keyword evidence="5" id="KW-1185">Reference proteome</keyword>
<dbReference type="Proteomes" id="UP000620046">
    <property type="component" value="Unassembled WGS sequence"/>
</dbReference>
<name>A0ABQ1G7Z7_9GAMM</name>
<dbReference type="PANTHER" id="PTHR33308:SF9">
    <property type="entry name" value="PEPTIDOGLYCAN HYDROLASE FLGJ"/>
    <property type="match status" value="1"/>
</dbReference>
<dbReference type="Gene3D" id="1.10.101.10">
    <property type="entry name" value="PGBD-like superfamily/PGBD"/>
    <property type="match status" value="1"/>
</dbReference>
<dbReference type="RefSeq" id="WP_188795056.1">
    <property type="nucleotide sequence ID" value="NZ_BMJA01000002.1"/>
</dbReference>
<evidence type="ECO:0000313" key="5">
    <source>
        <dbReference type="Proteomes" id="UP000620046"/>
    </source>
</evidence>
<gene>
    <name evidence="4" type="ORF">GCM10010981_29710</name>
</gene>
<evidence type="ECO:0000259" key="3">
    <source>
        <dbReference type="SMART" id="SM00047"/>
    </source>
</evidence>
<protein>
    <recommendedName>
        <fullName evidence="3">Mannosyl-glycoprotein endo-beta-N-acetylglucosamidase-like domain-containing protein</fullName>
    </recommendedName>
</protein>
<dbReference type="SUPFAM" id="SSF47090">
    <property type="entry name" value="PGBD-like"/>
    <property type="match status" value="1"/>
</dbReference>
<dbReference type="InterPro" id="IPR002901">
    <property type="entry name" value="MGlyc_endo_b_GlcNAc-like_dom"/>
</dbReference>
<dbReference type="PRINTS" id="PR01002">
    <property type="entry name" value="FLGFLGJ"/>
</dbReference>
<dbReference type="EMBL" id="BMJA01000002">
    <property type="protein sequence ID" value="GGA38537.1"/>
    <property type="molecule type" value="Genomic_DNA"/>
</dbReference>
<feature type="region of interest" description="Disordered" evidence="2">
    <location>
        <begin position="210"/>
        <end position="229"/>
    </location>
</feature>
<dbReference type="InterPro" id="IPR036365">
    <property type="entry name" value="PGBD-like_sf"/>
</dbReference>
<evidence type="ECO:0000313" key="4">
    <source>
        <dbReference type="EMBL" id="GGA38537.1"/>
    </source>
</evidence>
<keyword evidence="1" id="KW-0378">Hydrolase</keyword>
<dbReference type="PANTHER" id="PTHR33308">
    <property type="entry name" value="PEPTIDOGLYCAN HYDROLASE FLGJ"/>
    <property type="match status" value="1"/>
</dbReference>
<dbReference type="InterPro" id="IPR002477">
    <property type="entry name" value="Peptidoglycan-bd-like"/>
</dbReference>
<evidence type="ECO:0000256" key="1">
    <source>
        <dbReference type="ARBA" id="ARBA00022801"/>
    </source>
</evidence>
<feature type="domain" description="Mannosyl-glycoprotein endo-beta-N-acetylglucosamidase-like" evidence="3">
    <location>
        <begin position="5"/>
        <end position="166"/>
    </location>
</feature>
<dbReference type="InterPro" id="IPR036366">
    <property type="entry name" value="PGBDSf"/>
</dbReference>
<dbReference type="Pfam" id="PF01832">
    <property type="entry name" value="Glucosaminidase"/>
    <property type="match status" value="1"/>
</dbReference>
<dbReference type="SMART" id="SM00047">
    <property type="entry name" value="LYZ2"/>
    <property type="match status" value="1"/>
</dbReference>
<organism evidence="4 5">
    <name type="scientific">Dyella nitratireducens</name>
    <dbReference type="NCBI Taxonomy" id="1849580"/>
    <lineage>
        <taxon>Bacteria</taxon>
        <taxon>Pseudomonadati</taxon>
        <taxon>Pseudomonadota</taxon>
        <taxon>Gammaproteobacteria</taxon>
        <taxon>Lysobacterales</taxon>
        <taxon>Rhodanobacteraceae</taxon>
        <taxon>Dyella</taxon>
    </lineage>
</organism>
<reference evidence="5" key="1">
    <citation type="journal article" date="2019" name="Int. J. Syst. Evol. Microbiol.">
        <title>The Global Catalogue of Microorganisms (GCM) 10K type strain sequencing project: providing services to taxonomists for standard genome sequencing and annotation.</title>
        <authorList>
            <consortium name="The Broad Institute Genomics Platform"/>
            <consortium name="The Broad Institute Genome Sequencing Center for Infectious Disease"/>
            <person name="Wu L."/>
            <person name="Ma J."/>
        </authorList>
    </citation>
    <scope>NUCLEOTIDE SEQUENCE [LARGE SCALE GENOMIC DNA]</scope>
    <source>
        <strain evidence="5">CGMCC 1.15439</strain>
    </source>
</reference>
<proteinExistence type="predicted"/>
<dbReference type="Gene3D" id="1.10.530.10">
    <property type="match status" value="1"/>
</dbReference>
<dbReference type="Pfam" id="PF01471">
    <property type="entry name" value="PG_binding_1"/>
    <property type="match status" value="1"/>
</dbReference>
<comment type="caution">
    <text evidence="4">The sequence shown here is derived from an EMBL/GenBank/DDBJ whole genome shotgun (WGS) entry which is preliminary data.</text>
</comment>
<accession>A0ABQ1G7Z7</accession>
<evidence type="ECO:0000256" key="2">
    <source>
        <dbReference type="SAM" id="MobiDB-lite"/>
    </source>
</evidence>